<dbReference type="Pfam" id="PF02151">
    <property type="entry name" value="UVR"/>
    <property type="match status" value="1"/>
</dbReference>
<dbReference type="PANTHER" id="PTHR34957:SF1">
    <property type="entry name" value="NUCLEAR TRANSPORT FACTOR 2 (NTF2) FAMILY PROTEIN"/>
    <property type="match status" value="1"/>
</dbReference>
<name>A0AAX6GC81_IRIPA</name>
<dbReference type="Proteomes" id="UP001140949">
    <property type="component" value="Unassembled WGS sequence"/>
</dbReference>
<dbReference type="Pfam" id="PF13474">
    <property type="entry name" value="SnoaL_3"/>
    <property type="match status" value="1"/>
</dbReference>
<dbReference type="Gene3D" id="3.10.450.50">
    <property type="match status" value="1"/>
</dbReference>
<evidence type="ECO:0000313" key="3">
    <source>
        <dbReference type="Proteomes" id="UP001140949"/>
    </source>
</evidence>
<sequence>MAAVRATPISLRCQKIPPPPLLEGSRITYKLPAVSSSSSSSSSSSLSNVVLRCRHSQVLSWRSKVKSGEAEGYPSMESRVLDEQTLQQDLERAIKEEDYARAAKLRDDLQLLQEDSKAMVLAANCRFYQAFRNGDLAVMHSIWSKGENAYVVHPGAGRISGYDLVMGSWEIVCGAEHEFPIQIDLKNVEVHVRGDVGYVTCVEVVKTKGSSWGKQLATNVFEKVDGQWFICVHHASHVDM</sequence>
<accession>A0AAX6GC81</accession>
<dbReference type="InterPro" id="IPR037401">
    <property type="entry name" value="SnoaL-like"/>
</dbReference>
<dbReference type="InterPro" id="IPR001943">
    <property type="entry name" value="UVR_dom"/>
</dbReference>
<dbReference type="PANTHER" id="PTHR34957">
    <property type="entry name" value="NUCLEAR TRANSPORT FACTOR 2 (NTF2) FAMILY PROTEIN"/>
    <property type="match status" value="1"/>
</dbReference>
<dbReference type="EMBL" id="JANAVB010021245">
    <property type="protein sequence ID" value="KAJ6826007.1"/>
    <property type="molecule type" value="Genomic_DNA"/>
</dbReference>
<comment type="caution">
    <text evidence="2">The sequence shown here is derived from an EMBL/GenBank/DDBJ whole genome shotgun (WGS) entry which is preliminary data.</text>
</comment>
<reference evidence="2" key="2">
    <citation type="submission" date="2023-04" db="EMBL/GenBank/DDBJ databases">
        <authorList>
            <person name="Bruccoleri R.E."/>
            <person name="Oakeley E.J."/>
            <person name="Faust A.-M."/>
            <person name="Dessus-Babus S."/>
            <person name="Altorfer M."/>
            <person name="Burckhardt D."/>
            <person name="Oertli M."/>
            <person name="Naumann U."/>
            <person name="Petersen F."/>
            <person name="Wong J."/>
        </authorList>
    </citation>
    <scope>NUCLEOTIDE SEQUENCE</scope>
    <source>
        <strain evidence="2">GSM-AAB239-AS_SAM_17_03QT</strain>
        <tissue evidence="2">Leaf</tissue>
    </source>
</reference>
<evidence type="ECO:0000313" key="2">
    <source>
        <dbReference type="EMBL" id="KAJ6826007.1"/>
    </source>
</evidence>
<feature type="domain" description="UVR" evidence="1">
    <location>
        <begin position="86"/>
        <end position="115"/>
    </location>
</feature>
<evidence type="ECO:0000259" key="1">
    <source>
        <dbReference type="PROSITE" id="PS50151"/>
    </source>
</evidence>
<reference evidence="2" key="1">
    <citation type="journal article" date="2023" name="GigaByte">
        <title>Genome assembly of the bearded iris, Iris pallida Lam.</title>
        <authorList>
            <person name="Bruccoleri R.E."/>
            <person name="Oakeley E.J."/>
            <person name="Faust A.M.E."/>
            <person name="Altorfer M."/>
            <person name="Dessus-Babus S."/>
            <person name="Burckhardt D."/>
            <person name="Oertli M."/>
            <person name="Naumann U."/>
            <person name="Petersen F."/>
            <person name="Wong J."/>
        </authorList>
    </citation>
    <scope>NUCLEOTIDE SEQUENCE</scope>
    <source>
        <strain evidence="2">GSM-AAB239-AS_SAM_17_03QT</strain>
    </source>
</reference>
<dbReference type="PROSITE" id="PS50151">
    <property type="entry name" value="UVR"/>
    <property type="match status" value="1"/>
</dbReference>
<dbReference type="InterPro" id="IPR032710">
    <property type="entry name" value="NTF2-like_dom_sf"/>
</dbReference>
<protein>
    <recommendedName>
        <fullName evidence="1">UVR domain-containing protein</fullName>
    </recommendedName>
</protein>
<keyword evidence="3" id="KW-1185">Reference proteome</keyword>
<organism evidence="2 3">
    <name type="scientific">Iris pallida</name>
    <name type="common">Sweet iris</name>
    <dbReference type="NCBI Taxonomy" id="29817"/>
    <lineage>
        <taxon>Eukaryota</taxon>
        <taxon>Viridiplantae</taxon>
        <taxon>Streptophyta</taxon>
        <taxon>Embryophyta</taxon>
        <taxon>Tracheophyta</taxon>
        <taxon>Spermatophyta</taxon>
        <taxon>Magnoliopsida</taxon>
        <taxon>Liliopsida</taxon>
        <taxon>Asparagales</taxon>
        <taxon>Iridaceae</taxon>
        <taxon>Iridoideae</taxon>
        <taxon>Irideae</taxon>
        <taxon>Iris</taxon>
    </lineage>
</organism>
<dbReference type="AlphaFoldDB" id="A0AAX6GC81"/>
<dbReference type="SUPFAM" id="SSF54427">
    <property type="entry name" value="NTF2-like"/>
    <property type="match status" value="1"/>
</dbReference>
<proteinExistence type="predicted"/>
<gene>
    <name evidence="2" type="ORF">M6B38_374420</name>
</gene>